<dbReference type="EMBL" id="KB552014">
    <property type="protein sequence ID" value="EMP30068.1"/>
    <property type="molecule type" value="Genomic_DNA"/>
</dbReference>
<reference evidence="11" key="1">
    <citation type="journal article" date="2013" name="Nat. Genet.">
        <title>The draft genomes of soft-shell turtle and green sea turtle yield insights into the development and evolution of the turtle-specific body plan.</title>
        <authorList>
            <person name="Wang Z."/>
            <person name="Pascual-Anaya J."/>
            <person name="Zadissa A."/>
            <person name="Li W."/>
            <person name="Niimura Y."/>
            <person name="Huang Z."/>
            <person name="Li C."/>
            <person name="White S."/>
            <person name="Xiong Z."/>
            <person name="Fang D."/>
            <person name="Wang B."/>
            <person name="Ming Y."/>
            <person name="Chen Y."/>
            <person name="Zheng Y."/>
            <person name="Kuraku S."/>
            <person name="Pignatelli M."/>
            <person name="Herrero J."/>
            <person name="Beal K."/>
            <person name="Nozawa M."/>
            <person name="Li Q."/>
            <person name="Wang J."/>
            <person name="Zhang H."/>
            <person name="Yu L."/>
            <person name="Shigenobu S."/>
            <person name="Wang J."/>
            <person name="Liu J."/>
            <person name="Flicek P."/>
            <person name="Searle S."/>
            <person name="Wang J."/>
            <person name="Kuratani S."/>
            <person name="Yin Y."/>
            <person name="Aken B."/>
            <person name="Zhang G."/>
            <person name="Irie N."/>
        </authorList>
    </citation>
    <scope>NUCLEOTIDE SEQUENCE [LARGE SCALE GENOMIC DNA]</scope>
</reference>
<dbReference type="Pfam" id="PF00069">
    <property type="entry name" value="Pkinase"/>
    <property type="match status" value="1"/>
</dbReference>
<dbReference type="Gene3D" id="1.10.510.10">
    <property type="entry name" value="Transferase(Phosphotransferase) domain 1"/>
    <property type="match status" value="1"/>
</dbReference>
<dbReference type="InterPro" id="IPR011009">
    <property type="entry name" value="Kinase-like_dom_sf"/>
</dbReference>
<feature type="domain" description="Protein kinase" evidence="9">
    <location>
        <begin position="1"/>
        <end position="272"/>
    </location>
</feature>
<dbReference type="PANTHER" id="PTHR47634">
    <property type="entry name" value="PROTEIN KINASE DOMAIN-CONTAINING PROTEIN-RELATED"/>
    <property type="match status" value="1"/>
</dbReference>
<dbReference type="InterPro" id="IPR000719">
    <property type="entry name" value="Prot_kinase_dom"/>
</dbReference>
<dbReference type="InterPro" id="IPR051334">
    <property type="entry name" value="SRPK"/>
</dbReference>
<dbReference type="GO" id="GO:0035556">
    <property type="term" value="P:intracellular signal transduction"/>
    <property type="evidence" value="ECO:0007669"/>
    <property type="project" value="TreeGrafter"/>
</dbReference>
<gene>
    <name evidence="10" type="ORF">UY3_12768</name>
</gene>
<evidence type="ECO:0000256" key="3">
    <source>
        <dbReference type="ARBA" id="ARBA00022679"/>
    </source>
</evidence>
<dbReference type="PANTHER" id="PTHR47634:SF23">
    <property type="entry name" value="LOC100144966 PROTEIN"/>
    <property type="match status" value="1"/>
</dbReference>
<organism evidence="10 11">
    <name type="scientific">Chelonia mydas</name>
    <name type="common">Green sea-turtle</name>
    <name type="synonym">Chelonia agassizi</name>
    <dbReference type="NCBI Taxonomy" id="8469"/>
    <lineage>
        <taxon>Eukaryota</taxon>
        <taxon>Metazoa</taxon>
        <taxon>Chordata</taxon>
        <taxon>Craniata</taxon>
        <taxon>Vertebrata</taxon>
        <taxon>Euteleostomi</taxon>
        <taxon>Archelosauria</taxon>
        <taxon>Testudinata</taxon>
        <taxon>Testudines</taxon>
        <taxon>Cryptodira</taxon>
        <taxon>Durocryptodira</taxon>
        <taxon>Americhelydia</taxon>
        <taxon>Chelonioidea</taxon>
        <taxon>Cheloniidae</taxon>
        <taxon>Chelonia</taxon>
    </lineage>
</organism>
<comment type="catalytic activity">
    <reaction evidence="8">
        <text>L-seryl-[protein] + ATP = O-phospho-L-seryl-[protein] + ADP + H(+)</text>
        <dbReference type="Rhea" id="RHEA:17989"/>
        <dbReference type="Rhea" id="RHEA-COMP:9863"/>
        <dbReference type="Rhea" id="RHEA-COMP:11604"/>
        <dbReference type="ChEBI" id="CHEBI:15378"/>
        <dbReference type="ChEBI" id="CHEBI:29999"/>
        <dbReference type="ChEBI" id="CHEBI:30616"/>
        <dbReference type="ChEBI" id="CHEBI:83421"/>
        <dbReference type="ChEBI" id="CHEBI:456216"/>
        <dbReference type="EC" id="2.7.11.1"/>
    </reaction>
</comment>
<dbReference type="FunFam" id="1.10.510.10:FF:000275">
    <property type="entry name" value="SRSF protein kinase 2 isoform X3"/>
    <property type="match status" value="1"/>
</dbReference>
<accession>M7BD45</accession>
<dbReference type="SUPFAM" id="SSF56112">
    <property type="entry name" value="Protein kinase-like (PK-like)"/>
    <property type="match status" value="1"/>
</dbReference>
<sequence>MKKKDRAGKNIIHCLDDFKMIGANGFHILQLRIVAFSVCSAISQTECYAVEKTGCVRVGGMGLELGARGQPGVLAGLQFLHTNCRIIHTDIKPENILLQVDEESLQKLLHDTAAWIQSIDVGLKKPGILANQLDHCNIMKMGVKIADLGSACWTYKPLSKEIQTQPYRALEVLLGLDYSTPADIWSTACLEQADGGGCYKMVFVVNMELAMGVGKVPAGSYTVLAIIGEEGIMNQVALLLCPVFSVAVSTKSSNLQSSSSDEVENPLPQQLC</sequence>
<evidence type="ECO:0000256" key="7">
    <source>
        <dbReference type="ARBA" id="ARBA00047899"/>
    </source>
</evidence>
<dbReference type="GO" id="GO:0005634">
    <property type="term" value="C:nucleus"/>
    <property type="evidence" value="ECO:0007669"/>
    <property type="project" value="TreeGrafter"/>
</dbReference>
<dbReference type="STRING" id="8469.M7BD45"/>
<evidence type="ECO:0000313" key="11">
    <source>
        <dbReference type="Proteomes" id="UP000031443"/>
    </source>
</evidence>
<evidence type="ECO:0000256" key="1">
    <source>
        <dbReference type="ARBA" id="ARBA00012513"/>
    </source>
</evidence>
<dbReference type="EC" id="2.7.11.1" evidence="1"/>
<keyword evidence="5 10" id="KW-0418">Kinase</keyword>
<proteinExistence type="predicted"/>
<evidence type="ECO:0000256" key="2">
    <source>
        <dbReference type="ARBA" id="ARBA00022527"/>
    </source>
</evidence>
<dbReference type="GO" id="GO:0005737">
    <property type="term" value="C:cytoplasm"/>
    <property type="evidence" value="ECO:0007669"/>
    <property type="project" value="TreeGrafter"/>
</dbReference>
<protein>
    <recommendedName>
        <fullName evidence="1">non-specific serine/threonine protein kinase</fullName>
        <ecNumber evidence="1">2.7.11.1</ecNumber>
    </recommendedName>
</protein>
<comment type="catalytic activity">
    <reaction evidence="7">
        <text>L-threonyl-[protein] + ATP = O-phospho-L-threonyl-[protein] + ADP + H(+)</text>
        <dbReference type="Rhea" id="RHEA:46608"/>
        <dbReference type="Rhea" id="RHEA-COMP:11060"/>
        <dbReference type="Rhea" id="RHEA-COMP:11605"/>
        <dbReference type="ChEBI" id="CHEBI:15378"/>
        <dbReference type="ChEBI" id="CHEBI:30013"/>
        <dbReference type="ChEBI" id="CHEBI:30616"/>
        <dbReference type="ChEBI" id="CHEBI:61977"/>
        <dbReference type="ChEBI" id="CHEBI:456216"/>
        <dbReference type="EC" id="2.7.11.1"/>
    </reaction>
</comment>
<evidence type="ECO:0000256" key="8">
    <source>
        <dbReference type="ARBA" id="ARBA00048679"/>
    </source>
</evidence>
<dbReference type="InterPro" id="IPR008271">
    <property type="entry name" value="Ser/Thr_kinase_AS"/>
</dbReference>
<keyword evidence="6" id="KW-0067">ATP-binding</keyword>
<dbReference type="GO" id="GO:0050684">
    <property type="term" value="P:regulation of mRNA processing"/>
    <property type="evidence" value="ECO:0007669"/>
    <property type="project" value="TreeGrafter"/>
</dbReference>
<evidence type="ECO:0000313" key="10">
    <source>
        <dbReference type="EMBL" id="EMP30068.1"/>
    </source>
</evidence>
<evidence type="ECO:0000256" key="5">
    <source>
        <dbReference type="ARBA" id="ARBA00022777"/>
    </source>
</evidence>
<keyword evidence="3" id="KW-0808">Transferase</keyword>
<dbReference type="Gene3D" id="3.30.200.20">
    <property type="entry name" value="Phosphorylase Kinase, domain 1"/>
    <property type="match status" value="1"/>
</dbReference>
<dbReference type="PROSITE" id="PS00108">
    <property type="entry name" value="PROTEIN_KINASE_ST"/>
    <property type="match status" value="1"/>
</dbReference>
<dbReference type="GO" id="GO:0000245">
    <property type="term" value="P:spliceosomal complex assembly"/>
    <property type="evidence" value="ECO:0007669"/>
    <property type="project" value="TreeGrafter"/>
</dbReference>
<keyword evidence="11" id="KW-1185">Reference proteome</keyword>
<name>M7BD45_CHEMY</name>
<dbReference type="eggNOG" id="KOG3282">
    <property type="taxonomic scope" value="Eukaryota"/>
</dbReference>
<keyword evidence="2" id="KW-0723">Serine/threonine-protein kinase</keyword>
<dbReference type="GO" id="GO:0004674">
    <property type="term" value="F:protein serine/threonine kinase activity"/>
    <property type="evidence" value="ECO:0007669"/>
    <property type="project" value="UniProtKB-KW"/>
</dbReference>
<dbReference type="AlphaFoldDB" id="M7BD45"/>
<keyword evidence="4" id="KW-0547">Nucleotide-binding</keyword>
<dbReference type="GO" id="GO:0005524">
    <property type="term" value="F:ATP binding"/>
    <property type="evidence" value="ECO:0007669"/>
    <property type="project" value="UniProtKB-KW"/>
</dbReference>
<evidence type="ECO:0000256" key="6">
    <source>
        <dbReference type="ARBA" id="ARBA00022840"/>
    </source>
</evidence>
<dbReference type="PROSITE" id="PS50011">
    <property type="entry name" value="PROTEIN_KINASE_DOM"/>
    <property type="match status" value="1"/>
</dbReference>
<dbReference type="Proteomes" id="UP000031443">
    <property type="component" value="Unassembled WGS sequence"/>
</dbReference>
<evidence type="ECO:0000256" key="4">
    <source>
        <dbReference type="ARBA" id="ARBA00022741"/>
    </source>
</evidence>
<evidence type="ECO:0000259" key="9">
    <source>
        <dbReference type="PROSITE" id="PS50011"/>
    </source>
</evidence>